<sequence length="177" mass="19756">MGSPLLKIFRLINQMSLGTPSQPLGIQATGADFFSTYGRYKPLNPELLSMIYAGNQQQLPTLPPQPQNVDIENAREEHTDTSQNKGEEPTDIVLFSDTHQSRDPKTKGKWVDGKSQRKVASPYMFLSKGKQVQHVSYENCGLLMKSLMTSAIYHFDITSMYISFGLISLGLVVIQVT</sequence>
<feature type="transmembrane region" description="Helical" evidence="1">
    <location>
        <begin position="152"/>
        <end position="174"/>
    </location>
</feature>
<accession>A0A9Q1JM01</accession>
<name>A0A9Q1JM01_9CARY</name>
<reference evidence="2" key="1">
    <citation type="submission" date="2022-04" db="EMBL/GenBank/DDBJ databases">
        <title>Carnegiea gigantea Genome sequencing and assembly v2.</title>
        <authorList>
            <person name="Copetti D."/>
            <person name="Sanderson M.J."/>
            <person name="Burquez A."/>
            <person name="Wojciechowski M.F."/>
        </authorList>
    </citation>
    <scope>NUCLEOTIDE SEQUENCE</scope>
    <source>
        <strain evidence="2">SGP5-SGP5p</strain>
        <tissue evidence="2">Aerial part</tissue>
    </source>
</reference>
<protein>
    <submittedName>
        <fullName evidence="2">Uncharacterized protein</fullName>
    </submittedName>
</protein>
<evidence type="ECO:0000256" key="1">
    <source>
        <dbReference type="SAM" id="Phobius"/>
    </source>
</evidence>
<dbReference type="AlphaFoldDB" id="A0A9Q1JM01"/>
<organism evidence="2 3">
    <name type="scientific">Carnegiea gigantea</name>
    <dbReference type="NCBI Taxonomy" id="171969"/>
    <lineage>
        <taxon>Eukaryota</taxon>
        <taxon>Viridiplantae</taxon>
        <taxon>Streptophyta</taxon>
        <taxon>Embryophyta</taxon>
        <taxon>Tracheophyta</taxon>
        <taxon>Spermatophyta</taxon>
        <taxon>Magnoliopsida</taxon>
        <taxon>eudicotyledons</taxon>
        <taxon>Gunneridae</taxon>
        <taxon>Pentapetalae</taxon>
        <taxon>Caryophyllales</taxon>
        <taxon>Cactineae</taxon>
        <taxon>Cactaceae</taxon>
        <taxon>Cactoideae</taxon>
        <taxon>Echinocereeae</taxon>
        <taxon>Carnegiea</taxon>
    </lineage>
</organism>
<keyword evidence="1" id="KW-0472">Membrane</keyword>
<keyword evidence="1" id="KW-0812">Transmembrane</keyword>
<keyword evidence="1" id="KW-1133">Transmembrane helix</keyword>
<comment type="caution">
    <text evidence="2">The sequence shown here is derived from an EMBL/GenBank/DDBJ whole genome shotgun (WGS) entry which is preliminary data.</text>
</comment>
<evidence type="ECO:0000313" key="3">
    <source>
        <dbReference type="Proteomes" id="UP001153076"/>
    </source>
</evidence>
<proteinExistence type="predicted"/>
<dbReference type="EMBL" id="JAKOGI010001449">
    <property type="protein sequence ID" value="KAJ8425571.1"/>
    <property type="molecule type" value="Genomic_DNA"/>
</dbReference>
<evidence type="ECO:0000313" key="2">
    <source>
        <dbReference type="EMBL" id="KAJ8425571.1"/>
    </source>
</evidence>
<dbReference type="Proteomes" id="UP001153076">
    <property type="component" value="Unassembled WGS sequence"/>
</dbReference>
<gene>
    <name evidence="2" type="ORF">Cgig2_013917</name>
</gene>
<keyword evidence="3" id="KW-1185">Reference proteome</keyword>